<proteinExistence type="predicted"/>
<accession>A0A834SNZ2</accession>
<dbReference type="Proteomes" id="UP000634136">
    <property type="component" value="Unassembled WGS sequence"/>
</dbReference>
<organism evidence="1 2">
    <name type="scientific">Senna tora</name>
    <dbReference type="NCBI Taxonomy" id="362788"/>
    <lineage>
        <taxon>Eukaryota</taxon>
        <taxon>Viridiplantae</taxon>
        <taxon>Streptophyta</taxon>
        <taxon>Embryophyta</taxon>
        <taxon>Tracheophyta</taxon>
        <taxon>Spermatophyta</taxon>
        <taxon>Magnoliopsida</taxon>
        <taxon>eudicotyledons</taxon>
        <taxon>Gunneridae</taxon>
        <taxon>Pentapetalae</taxon>
        <taxon>rosids</taxon>
        <taxon>fabids</taxon>
        <taxon>Fabales</taxon>
        <taxon>Fabaceae</taxon>
        <taxon>Caesalpinioideae</taxon>
        <taxon>Cassia clade</taxon>
        <taxon>Senna</taxon>
    </lineage>
</organism>
<evidence type="ECO:0000313" key="2">
    <source>
        <dbReference type="Proteomes" id="UP000634136"/>
    </source>
</evidence>
<dbReference type="AlphaFoldDB" id="A0A834SNZ2"/>
<protein>
    <submittedName>
        <fullName evidence="1">Uncharacterized protein</fullName>
    </submittedName>
</protein>
<sequence length="101" mass="10898">MEKKHDLRLLRRSVELENAMVAGADGGRATSTATVAGVGRCSTSNRRCLTTDAAKDGGPAPARPFTNSDHQRSTVDLAWVFTGWYFRNCHDDDQSSADALG</sequence>
<gene>
    <name evidence="1" type="ORF">G2W53_040146</name>
</gene>
<keyword evidence="2" id="KW-1185">Reference proteome</keyword>
<reference evidence="1" key="1">
    <citation type="submission" date="2020-09" db="EMBL/GenBank/DDBJ databases">
        <title>Genome-Enabled Discovery of Anthraquinone Biosynthesis in Senna tora.</title>
        <authorList>
            <person name="Kang S.-H."/>
            <person name="Pandey R.P."/>
            <person name="Lee C.-M."/>
            <person name="Sim J.-S."/>
            <person name="Jeong J.-T."/>
            <person name="Choi B.-S."/>
            <person name="Jung M."/>
            <person name="Ginzburg D."/>
            <person name="Zhao K."/>
            <person name="Won S.Y."/>
            <person name="Oh T.-J."/>
            <person name="Yu Y."/>
            <person name="Kim N.-H."/>
            <person name="Lee O.R."/>
            <person name="Lee T.-H."/>
            <person name="Bashyal P."/>
            <person name="Kim T.-S."/>
            <person name="Lee W.-H."/>
            <person name="Kawkins C."/>
            <person name="Kim C.-K."/>
            <person name="Kim J.S."/>
            <person name="Ahn B.O."/>
            <person name="Rhee S.Y."/>
            <person name="Sohng J.K."/>
        </authorList>
    </citation>
    <scope>NUCLEOTIDE SEQUENCE</scope>
    <source>
        <tissue evidence="1">Leaf</tissue>
    </source>
</reference>
<comment type="caution">
    <text evidence="1">The sequence shown here is derived from an EMBL/GenBank/DDBJ whole genome shotgun (WGS) entry which is preliminary data.</text>
</comment>
<name>A0A834SNZ2_9FABA</name>
<dbReference type="EMBL" id="JAAIUW010000012">
    <property type="protein sequence ID" value="KAF7807985.1"/>
    <property type="molecule type" value="Genomic_DNA"/>
</dbReference>
<evidence type="ECO:0000313" key="1">
    <source>
        <dbReference type="EMBL" id="KAF7807985.1"/>
    </source>
</evidence>